<dbReference type="AlphaFoldDB" id="A0A834I6S0"/>
<name>A0A834I6S0_RHYFE</name>
<keyword evidence="3" id="KW-1185">Reference proteome</keyword>
<evidence type="ECO:0000313" key="3">
    <source>
        <dbReference type="Proteomes" id="UP000625711"/>
    </source>
</evidence>
<comment type="caution">
    <text evidence="2">The sequence shown here is derived from an EMBL/GenBank/DDBJ whole genome shotgun (WGS) entry which is preliminary data.</text>
</comment>
<organism evidence="2 3">
    <name type="scientific">Rhynchophorus ferrugineus</name>
    <name type="common">Red palm weevil</name>
    <name type="synonym">Curculio ferrugineus</name>
    <dbReference type="NCBI Taxonomy" id="354439"/>
    <lineage>
        <taxon>Eukaryota</taxon>
        <taxon>Metazoa</taxon>
        <taxon>Ecdysozoa</taxon>
        <taxon>Arthropoda</taxon>
        <taxon>Hexapoda</taxon>
        <taxon>Insecta</taxon>
        <taxon>Pterygota</taxon>
        <taxon>Neoptera</taxon>
        <taxon>Endopterygota</taxon>
        <taxon>Coleoptera</taxon>
        <taxon>Polyphaga</taxon>
        <taxon>Cucujiformia</taxon>
        <taxon>Curculionidae</taxon>
        <taxon>Dryophthorinae</taxon>
        <taxon>Rhynchophorus</taxon>
    </lineage>
</organism>
<gene>
    <name evidence="2" type="ORF">GWI33_018713</name>
</gene>
<dbReference type="EMBL" id="JAACXV010014345">
    <property type="protein sequence ID" value="KAF7268107.1"/>
    <property type="molecule type" value="Genomic_DNA"/>
</dbReference>
<reference evidence="2" key="1">
    <citation type="submission" date="2020-08" db="EMBL/GenBank/DDBJ databases">
        <title>Genome sequencing and assembly of the red palm weevil Rhynchophorus ferrugineus.</title>
        <authorList>
            <person name="Dias G.B."/>
            <person name="Bergman C.M."/>
            <person name="Manee M."/>
        </authorList>
    </citation>
    <scope>NUCLEOTIDE SEQUENCE</scope>
    <source>
        <strain evidence="2">AA-2017</strain>
        <tissue evidence="2">Whole larva</tissue>
    </source>
</reference>
<accession>A0A834I6S0</accession>
<keyword evidence="1" id="KW-0732">Signal</keyword>
<evidence type="ECO:0000313" key="2">
    <source>
        <dbReference type="EMBL" id="KAF7268107.1"/>
    </source>
</evidence>
<sequence>MKFLIVVLFAILAIGSASGGLLASPAAVIAPKAAVISPHGIIAAPGLVAAPGIVAAPGVVPVGIPALKVGHSAINPGLWH</sequence>
<evidence type="ECO:0000256" key="1">
    <source>
        <dbReference type="SAM" id="SignalP"/>
    </source>
</evidence>
<dbReference type="Proteomes" id="UP000625711">
    <property type="component" value="Unassembled WGS sequence"/>
</dbReference>
<protein>
    <submittedName>
        <fullName evidence="2">Uncharacterized protein</fullName>
    </submittedName>
</protein>
<feature type="signal peptide" evidence="1">
    <location>
        <begin position="1"/>
        <end position="19"/>
    </location>
</feature>
<proteinExistence type="predicted"/>
<feature type="chain" id="PRO_5032565782" evidence="1">
    <location>
        <begin position="20"/>
        <end position="80"/>
    </location>
</feature>